<dbReference type="PANTHER" id="PTHR35317">
    <property type="entry name" value="OS04G0629600 PROTEIN"/>
    <property type="match status" value="1"/>
</dbReference>
<dbReference type="Proteomes" id="UP001064489">
    <property type="component" value="Chromosome 1"/>
</dbReference>
<accession>A0AAD5NZK8</accession>
<evidence type="ECO:0000313" key="2">
    <source>
        <dbReference type="EMBL" id="KAI9194515.1"/>
    </source>
</evidence>
<sequence>MKESETDKDYIDKLMKVVNQIRLLGEELTEGRIIEKVLVTMPEIFESKISSLEDSIDFSQLTLTEVINALQAFENRRAMRLVETTDGTFQAKLKEKQPSSSGGRKQHGEKKEKEKNEGDRYKSNFYSKNGLKHYKMKLD</sequence>
<dbReference type="PANTHER" id="PTHR35317:SF31">
    <property type="entry name" value="DUF4219 DOMAIN-CONTAINING PROTEIN"/>
    <property type="match status" value="1"/>
</dbReference>
<feature type="compositionally biased region" description="Basic residues" evidence="1">
    <location>
        <begin position="130"/>
        <end position="139"/>
    </location>
</feature>
<feature type="region of interest" description="Disordered" evidence="1">
    <location>
        <begin position="87"/>
        <end position="139"/>
    </location>
</feature>
<feature type="compositionally biased region" description="Basic and acidic residues" evidence="1">
    <location>
        <begin position="109"/>
        <end position="122"/>
    </location>
</feature>
<dbReference type="Pfam" id="PF14223">
    <property type="entry name" value="Retrotran_gag_2"/>
    <property type="match status" value="1"/>
</dbReference>
<keyword evidence="3" id="KW-1185">Reference proteome</keyword>
<name>A0AAD5NZK8_ACENE</name>
<evidence type="ECO:0000256" key="1">
    <source>
        <dbReference type="SAM" id="MobiDB-lite"/>
    </source>
</evidence>
<comment type="caution">
    <text evidence="2">The sequence shown here is derived from an EMBL/GenBank/DDBJ whole genome shotgun (WGS) entry which is preliminary data.</text>
</comment>
<evidence type="ECO:0000313" key="3">
    <source>
        <dbReference type="Proteomes" id="UP001064489"/>
    </source>
</evidence>
<dbReference type="EMBL" id="JAJSOW010000003">
    <property type="protein sequence ID" value="KAI9194515.1"/>
    <property type="molecule type" value="Genomic_DNA"/>
</dbReference>
<reference evidence="2" key="1">
    <citation type="journal article" date="2022" name="Plant J.">
        <title>Strategies of tolerance reflected in two North American maple genomes.</title>
        <authorList>
            <person name="McEvoy S.L."/>
            <person name="Sezen U.U."/>
            <person name="Trouern-Trend A."/>
            <person name="McMahon S.M."/>
            <person name="Schaberg P.G."/>
            <person name="Yang J."/>
            <person name="Wegrzyn J.L."/>
            <person name="Swenson N.G."/>
        </authorList>
    </citation>
    <scope>NUCLEOTIDE SEQUENCE</scope>
    <source>
        <strain evidence="2">91603</strain>
    </source>
</reference>
<organism evidence="2 3">
    <name type="scientific">Acer negundo</name>
    <name type="common">Box elder</name>
    <dbReference type="NCBI Taxonomy" id="4023"/>
    <lineage>
        <taxon>Eukaryota</taxon>
        <taxon>Viridiplantae</taxon>
        <taxon>Streptophyta</taxon>
        <taxon>Embryophyta</taxon>
        <taxon>Tracheophyta</taxon>
        <taxon>Spermatophyta</taxon>
        <taxon>Magnoliopsida</taxon>
        <taxon>eudicotyledons</taxon>
        <taxon>Gunneridae</taxon>
        <taxon>Pentapetalae</taxon>
        <taxon>rosids</taxon>
        <taxon>malvids</taxon>
        <taxon>Sapindales</taxon>
        <taxon>Sapindaceae</taxon>
        <taxon>Hippocastanoideae</taxon>
        <taxon>Acereae</taxon>
        <taxon>Acer</taxon>
    </lineage>
</organism>
<dbReference type="AlphaFoldDB" id="A0AAD5NZK8"/>
<gene>
    <name evidence="2" type="ORF">LWI28_006720</name>
</gene>
<proteinExistence type="predicted"/>
<reference evidence="2" key="2">
    <citation type="submission" date="2023-02" db="EMBL/GenBank/DDBJ databases">
        <authorList>
            <person name="Swenson N.G."/>
            <person name="Wegrzyn J.L."/>
            <person name="Mcevoy S.L."/>
        </authorList>
    </citation>
    <scope>NUCLEOTIDE SEQUENCE</scope>
    <source>
        <strain evidence="2">91603</strain>
        <tissue evidence="2">Leaf</tissue>
    </source>
</reference>
<protein>
    <submittedName>
        <fullName evidence="2">Uncharacterized protein</fullName>
    </submittedName>
</protein>